<gene>
    <name evidence="1" type="ORF">I6K02_24040</name>
</gene>
<reference evidence="1 2" key="1">
    <citation type="submission" date="2021-02" db="EMBL/GenBank/DDBJ databases">
        <title>FDA dAtabase for Regulatory Grade micrObial Sequences (FDA-ARGOS): Supporting development and validation of Infectious Disease Dx tests.</title>
        <authorList>
            <person name="Minogue T."/>
            <person name="Wolcott M."/>
            <person name="Wasieloski L."/>
            <person name="Aguilar W."/>
            <person name="Moore D."/>
            <person name="Jaissle J."/>
            <person name="Tallon L."/>
            <person name="Sadzewicz L."/>
            <person name="Zhao X."/>
            <person name="Boylan J."/>
            <person name="Ott S."/>
            <person name="Bowen H."/>
            <person name="Vavikolanu K."/>
            <person name="Mehta A."/>
            <person name="Aluvathingal J."/>
            <person name="Nadendla S."/>
            <person name="Yan Y."/>
            <person name="Sichtig H."/>
        </authorList>
    </citation>
    <scope>NUCLEOTIDE SEQUENCE [LARGE SCALE GENOMIC DNA]</scope>
    <source>
        <strain evidence="1 2">FDAARGOS_1272</strain>
    </source>
</reference>
<accession>A0A892I945</accession>
<proteinExistence type="predicted"/>
<dbReference type="RefSeq" id="WP_035974460.1">
    <property type="nucleotide sequence ID" value="NZ_CABVPR010000002.1"/>
</dbReference>
<evidence type="ECO:0000313" key="2">
    <source>
        <dbReference type="Proteomes" id="UP000625568"/>
    </source>
</evidence>
<organism evidence="1 2">
    <name type="scientific">Burkholderia dolosa</name>
    <dbReference type="NCBI Taxonomy" id="152500"/>
    <lineage>
        <taxon>Bacteria</taxon>
        <taxon>Pseudomonadati</taxon>
        <taxon>Pseudomonadota</taxon>
        <taxon>Betaproteobacteria</taxon>
        <taxon>Burkholderiales</taxon>
        <taxon>Burkholderiaceae</taxon>
        <taxon>Burkholderia</taxon>
        <taxon>Burkholderia cepacia complex</taxon>
    </lineage>
</organism>
<evidence type="ECO:0000313" key="1">
    <source>
        <dbReference type="EMBL" id="QRO79605.1"/>
    </source>
</evidence>
<dbReference type="GeneID" id="93129491"/>
<dbReference type="EMBL" id="CP069483">
    <property type="protein sequence ID" value="QRO79605.1"/>
    <property type="molecule type" value="Genomic_DNA"/>
</dbReference>
<dbReference type="Proteomes" id="UP000625568">
    <property type="component" value="Chromosome 2"/>
</dbReference>
<name>A0A892I945_9BURK</name>
<keyword evidence="2" id="KW-1185">Reference proteome</keyword>
<dbReference type="AlphaFoldDB" id="A0A892I945"/>
<sequence>MSLKTNPKMRILFANLVANTSGNGDKGHFMIMWEPYEETGEGANSLIVTVSGTGFETWSSDPIGIDQVSYYREYDDKLKPGFWQTLNCTVAAWFGSMALPDTDSDPFPLSPKEI</sequence>
<protein>
    <submittedName>
        <fullName evidence="1">Uncharacterized protein</fullName>
    </submittedName>
</protein>